<evidence type="ECO:0000256" key="3">
    <source>
        <dbReference type="ARBA" id="ARBA00022723"/>
    </source>
</evidence>
<keyword evidence="2" id="KW-0645">Protease</keyword>
<name>H0E3Q8_9ACTN</name>
<dbReference type="GO" id="GO:0046872">
    <property type="term" value="F:metal ion binding"/>
    <property type="evidence" value="ECO:0007669"/>
    <property type="project" value="UniProtKB-KW"/>
</dbReference>
<gene>
    <name evidence="8" type="ORF">PAI11_14320</name>
</gene>
<dbReference type="Proteomes" id="UP000005143">
    <property type="component" value="Unassembled WGS sequence"/>
</dbReference>
<dbReference type="AlphaFoldDB" id="H0E3Q8"/>
<keyword evidence="9" id="KW-1185">Reference proteome</keyword>
<keyword evidence="5" id="KW-0862">Zinc</keyword>
<dbReference type="GO" id="GO:0004177">
    <property type="term" value="F:aminopeptidase activity"/>
    <property type="evidence" value="ECO:0007669"/>
    <property type="project" value="UniProtKB-KW"/>
</dbReference>
<evidence type="ECO:0000256" key="5">
    <source>
        <dbReference type="ARBA" id="ARBA00022833"/>
    </source>
</evidence>
<dbReference type="PANTHER" id="PTHR42994:SF2">
    <property type="entry name" value="PEPTIDASE"/>
    <property type="match status" value="1"/>
</dbReference>
<accession>H0E3Q8</accession>
<feature type="domain" description="Peptidase M20 dimerisation" evidence="7">
    <location>
        <begin position="187"/>
        <end position="295"/>
    </location>
</feature>
<dbReference type="InterPro" id="IPR001261">
    <property type="entry name" value="ArgE/DapE_CS"/>
</dbReference>
<proteinExistence type="predicted"/>
<evidence type="ECO:0000313" key="8">
    <source>
        <dbReference type="EMBL" id="EHN11678.1"/>
    </source>
</evidence>
<dbReference type="Gene3D" id="3.40.630.10">
    <property type="entry name" value="Zn peptidases"/>
    <property type="match status" value="1"/>
</dbReference>
<keyword evidence="6" id="KW-0482">Metalloprotease</keyword>
<evidence type="ECO:0000313" key="9">
    <source>
        <dbReference type="Proteomes" id="UP000005143"/>
    </source>
</evidence>
<dbReference type="InterPro" id="IPR036264">
    <property type="entry name" value="Bact_exopeptidase_dim_dom"/>
</dbReference>
<keyword evidence="4 8" id="KW-0378">Hydrolase</keyword>
<dbReference type="Pfam" id="PF07687">
    <property type="entry name" value="M20_dimer"/>
    <property type="match status" value="1"/>
</dbReference>
<dbReference type="PROSITE" id="PS00758">
    <property type="entry name" value="ARGE_DAPE_CPG2_1"/>
    <property type="match status" value="1"/>
</dbReference>
<dbReference type="Gene3D" id="3.30.70.360">
    <property type="match status" value="1"/>
</dbReference>
<reference evidence="8 9" key="1">
    <citation type="journal article" date="2013" name="Biodegradation">
        <title>Quantitative proteomic analysis of ibuprofen-degrading Patulibacter sp. strain I11.</title>
        <authorList>
            <person name="Almeida B."/>
            <person name="Kjeldal H."/>
            <person name="Lolas I."/>
            <person name="Knudsen A.D."/>
            <person name="Carvalho G."/>
            <person name="Nielsen K.L."/>
            <person name="Barreto Crespo M.T."/>
            <person name="Stensballe A."/>
            <person name="Nielsen J.L."/>
        </authorList>
    </citation>
    <scope>NUCLEOTIDE SEQUENCE [LARGE SCALE GENOMIC DNA]</scope>
    <source>
        <strain evidence="8 9">I11</strain>
    </source>
</reference>
<dbReference type="GO" id="GO:0006508">
    <property type="term" value="P:proteolysis"/>
    <property type="evidence" value="ECO:0007669"/>
    <property type="project" value="UniProtKB-KW"/>
</dbReference>
<comment type="caution">
    <text evidence="8">The sequence shown here is derived from an EMBL/GenBank/DDBJ whole genome shotgun (WGS) entry which is preliminary data.</text>
</comment>
<evidence type="ECO:0000259" key="7">
    <source>
        <dbReference type="Pfam" id="PF07687"/>
    </source>
</evidence>
<dbReference type="InterPro" id="IPR011650">
    <property type="entry name" value="Peptidase_M20_dimer"/>
</dbReference>
<protein>
    <submittedName>
        <fullName evidence="8">Peptidase T</fullName>
        <ecNumber evidence="8">3.4.11.-</ecNumber>
    </submittedName>
</protein>
<sequence length="430" mass="43822">MMPVPPPRASAAEREALHGELAALCAIRSPSGHERACADHVARVLRGLGLTVDEDDAGARIGGDAGNLLCRIPGTAAGDPTGQAVLLCAHLDTVPVAAEIRPVRDEQWWTDGLGGVLGADNKATVAALLVLAARLVREPIPLTVELLLTVQEEPQLQGAQAFDPRRLQASCGYVIDHPSPLGGIVVGAPGHVRFDARFHGRPAHAGIAPEDGRSAILAAARAVAALPHGRLDGGATVNVGQIAGGVDPEPGPVPAAPVTNVVPAHARVIGEVRGPDRDTLQATVDAVEAILHDAAHDPLGPVDLDLTLETRFQPYRHRASTLPVRHATAALERLGLTPRPFADGGASDANVLNAAGLPTVNLAGGNERAHQPGERISVAALEATLDLLLALVDEHVRTAEAGSATVADAAAPAGAADALGGGSAAPRPSG</sequence>
<evidence type="ECO:0000256" key="2">
    <source>
        <dbReference type="ARBA" id="ARBA00022670"/>
    </source>
</evidence>
<keyword evidence="3" id="KW-0479">Metal-binding</keyword>
<evidence type="ECO:0000256" key="1">
    <source>
        <dbReference type="ARBA" id="ARBA00001947"/>
    </source>
</evidence>
<organism evidence="8 9">
    <name type="scientific">Patulibacter medicamentivorans</name>
    <dbReference type="NCBI Taxonomy" id="1097667"/>
    <lineage>
        <taxon>Bacteria</taxon>
        <taxon>Bacillati</taxon>
        <taxon>Actinomycetota</taxon>
        <taxon>Thermoleophilia</taxon>
        <taxon>Solirubrobacterales</taxon>
        <taxon>Patulibacteraceae</taxon>
        <taxon>Patulibacter</taxon>
    </lineage>
</organism>
<evidence type="ECO:0000256" key="6">
    <source>
        <dbReference type="ARBA" id="ARBA00023049"/>
    </source>
</evidence>
<keyword evidence="8" id="KW-0031">Aminopeptidase</keyword>
<dbReference type="InterPro" id="IPR002933">
    <property type="entry name" value="Peptidase_M20"/>
</dbReference>
<evidence type="ECO:0000256" key="4">
    <source>
        <dbReference type="ARBA" id="ARBA00022801"/>
    </source>
</evidence>
<dbReference type="EMBL" id="AGUD01000079">
    <property type="protein sequence ID" value="EHN11678.1"/>
    <property type="molecule type" value="Genomic_DNA"/>
</dbReference>
<dbReference type="EC" id="3.4.11.-" evidence="8"/>
<comment type="cofactor">
    <cofactor evidence="1">
        <name>Zn(2+)</name>
        <dbReference type="ChEBI" id="CHEBI:29105"/>
    </cofactor>
</comment>
<dbReference type="PANTHER" id="PTHR42994">
    <property type="entry name" value="PEPTIDASE T"/>
    <property type="match status" value="1"/>
</dbReference>
<dbReference type="GO" id="GO:0008237">
    <property type="term" value="F:metallopeptidase activity"/>
    <property type="evidence" value="ECO:0007669"/>
    <property type="project" value="UniProtKB-KW"/>
</dbReference>
<dbReference type="SUPFAM" id="SSF53187">
    <property type="entry name" value="Zn-dependent exopeptidases"/>
    <property type="match status" value="1"/>
</dbReference>
<dbReference type="SUPFAM" id="SSF55031">
    <property type="entry name" value="Bacterial exopeptidase dimerisation domain"/>
    <property type="match status" value="1"/>
</dbReference>
<dbReference type="Pfam" id="PF01546">
    <property type="entry name" value="Peptidase_M20"/>
    <property type="match status" value="1"/>
</dbReference>